<dbReference type="AlphaFoldDB" id="A0AAE1VHB8"/>
<evidence type="ECO:0000256" key="2">
    <source>
        <dbReference type="ARBA" id="ARBA00022692"/>
    </source>
</evidence>
<keyword evidence="4" id="KW-0472">Membrane</keyword>
<evidence type="ECO:0000313" key="7">
    <source>
        <dbReference type="EMBL" id="KAK4369007.1"/>
    </source>
</evidence>
<comment type="subcellular location">
    <subcellularLocation>
        <location evidence="1">Membrane</location>
        <topology evidence="1">Multi-pass membrane protein</topology>
    </subcellularLocation>
</comment>
<evidence type="ECO:0000313" key="8">
    <source>
        <dbReference type="Proteomes" id="UP001291623"/>
    </source>
</evidence>
<dbReference type="PANTHER" id="PTHR34118">
    <property type="entry name" value="NF-KAPPA-B INHIBITOR-LIKE PROTEIN-RELATED"/>
    <property type="match status" value="1"/>
</dbReference>
<dbReference type="Proteomes" id="UP001291623">
    <property type="component" value="Unassembled WGS sequence"/>
</dbReference>
<dbReference type="InterPro" id="IPR056309">
    <property type="entry name" value="CGL160/ATPI_dom"/>
</dbReference>
<feature type="domain" description="CGL160/ATPI" evidence="6">
    <location>
        <begin position="185"/>
        <end position="344"/>
    </location>
</feature>
<evidence type="ECO:0000256" key="5">
    <source>
        <dbReference type="SAM" id="MobiDB-lite"/>
    </source>
</evidence>
<evidence type="ECO:0000256" key="3">
    <source>
        <dbReference type="ARBA" id="ARBA00022989"/>
    </source>
</evidence>
<evidence type="ECO:0000256" key="1">
    <source>
        <dbReference type="ARBA" id="ARBA00004141"/>
    </source>
</evidence>
<proteinExistence type="predicted"/>
<dbReference type="GO" id="GO:0016020">
    <property type="term" value="C:membrane"/>
    <property type="evidence" value="ECO:0007669"/>
    <property type="project" value="UniProtKB-SubCell"/>
</dbReference>
<reference evidence="7" key="1">
    <citation type="submission" date="2023-12" db="EMBL/GenBank/DDBJ databases">
        <title>Genome assembly of Anisodus tanguticus.</title>
        <authorList>
            <person name="Wang Y.-J."/>
        </authorList>
    </citation>
    <scope>NUCLEOTIDE SEQUENCE</scope>
    <source>
        <strain evidence="7">KB-2021</strain>
        <tissue evidence="7">Leaf</tissue>
    </source>
</reference>
<comment type="caution">
    <text evidence="7">The sequence shown here is derived from an EMBL/GenBank/DDBJ whole genome shotgun (WGS) entry which is preliminary data.</text>
</comment>
<evidence type="ECO:0000259" key="6">
    <source>
        <dbReference type="Pfam" id="PF24763"/>
    </source>
</evidence>
<feature type="region of interest" description="Disordered" evidence="5">
    <location>
        <begin position="139"/>
        <end position="158"/>
    </location>
</feature>
<protein>
    <recommendedName>
        <fullName evidence="6">CGL160/ATPI domain-containing protein</fullName>
    </recommendedName>
</protein>
<organism evidence="7 8">
    <name type="scientific">Anisodus tanguticus</name>
    <dbReference type="NCBI Taxonomy" id="243964"/>
    <lineage>
        <taxon>Eukaryota</taxon>
        <taxon>Viridiplantae</taxon>
        <taxon>Streptophyta</taxon>
        <taxon>Embryophyta</taxon>
        <taxon>Tracheophyta</taxon>
        <taxon>Spermatophyta</taxon>
        <taxon>Magnoliopsida</taxon>
        <taxon>eudicotyledons</taxon>
        <taxon>Gunneridae</taxon>
        <taxon>Pentapetalae</taxon>
        <taxon>asterids</taxon>
        <taxon>lamiids</taxon>
        <taxon>Solanales</taxon>
        <taxon>Solanaceae</taxon>
        <taxon>Solanoideae</taxon>
        <taxon>Hyoscyameae</taxon>
        <taxon>Anisodus</taxon>
    </lineage>
</organism>
<dbReference type="PANTHER" id="PTHR34118:SF6">
    <property type="entry name" value="PROTEIN CONSERVED ONLY IN THE GREEN LINEAGE 160, CHLOROPLASTIC"/>
    <property type="match status" value="1"/>
</dbReference>
<accession>A0AAE1VHB8</accession>
<sequence length="356" mass="39296">MAVLNYCYLSVTSTATPINQDSANNSTPLSIPTQSKVVKPVKLSSGDPPTTTTKLRKYWGEDVDPLTSDDFIWNREFMGRMKKYIQDPQENAPSPPVKEETSGFLSLNRVMSLDSLEVDLTKELTTPSETVLEPEVENTRARFTTSQKWRPAPTRREQEKWGKAAKAATGGSDVMLRELKRPQGDPKVLAAQSREQYLKLKNKLQLLTVGIGGVGVISSYISYSPEIAVSYGAGLIGSLMYMRMLGNSVDSMQSDGPRALIKYTFHPLGSLANVSAQNTALLVSLHYRGAVGQPRLLVPVALVMIFNRWNGILVPEYGFMHLELIPMLVGFFTYKIATFVQAIEEGVSIIGNKTQA</sequence>
<evidence type="ECO:0000256" key="4">
    <source>
        <dbReference type="ARBA" id="ARBA00023136"/>
    </source>
</evidence>
<name>A0AAE1VHB8_9SOLA</name>
<keyword evidence="8" id="KW-1185">Reference proteome</keyword>
<keyword evidence="2" id="KW-0812">Transmembrane</keyword>
<gene>
    <name evidence="7" type="ORF">RND71_012799</name>
</gene>
<dbReference type="Pfam" id="PF24763">
    <property type="entry name" value="CGL160_C"/>
    <property type="match status" value="1"/>
</dbReference>
<keyword evidence="3" id="KW-1133">Transmembrane helix</keyword>
<dbReference type="EMBL" id="JAVYJV010000006">
    <property type="protein sequence ID" value="KAK4369007.1"/>
    <property type="molecule type" value="Genomic_DNA"/>
</dbReference>